<comment type="caution">
    <text evidence="6">The sequence shown here is derived from an EMBL/GenBank/DDBJ whole genome shotgun (WGS) entry which is preliminary data.</text>
</comment>
<accession>A0ABT3NYB7</accession>
<dbReference type="InterPro" id="IPR028082">
    <property type="entry name" value="Peripla_BP_I"/>
</dbReference>
<evidence type="ECO:0000313" key="6">
    <source>
        <dbReference type="EMBL" id="MCW8086559.1"/>
    </source>
</evidence>
<evidence type="ECO:0000256" key="4">
    <source>
        <dbReference type="SAM" id="SignalP"/>
    </source>
</evidence>
<dbReference type="InterPro" id="IPR006311">
    <property type="entry name" value="TAT_signal"/>
</dbReference>
<comment type="similarity">
    <text evidence="1">Belongs to the leucine-binding protein family.</text>
</comment>
<keyword evidence="3" id="KW-0813">Transport</keyword>
<dbReference type="PANTHER" id="PTHR30483">
    <property type="entry name" value="LEUCINE-SPECIFIC-BINDING PROTEIN"/>
    <property type="match status" value="1"/>
</dbReference>
<feature type="domain" description="Leucine-binding protein" evidence="5">
    <location>
        <begin position="31"/>
        <end position="364"/>
    </location>
</feature>
<sequence>MASLPLLTRRATLGTGAALLATPALAQGGAPIKVGLVAVQTGPQAALGTQLRDGWTLGLRQLNNQLGGRPVETLVIDDELRPDVAVTKVRAALERDRVDFVVGVVFSNILQAIMRPVTEANTFLISTNAGPSTFAGRGCNPYFFTTSYNNDQVHSVMGQAAQDEGYRRVFLMTPNYQAGRDAMAGFKSRFRGEVVDEIYVPLNQLDFSAELARIASARPDAVFTFMPGGLGVNLVRQYRQAGLANIPFLSTFTVDEATLPAQGEAALGFFAGANWAPNMDNEPNKRFVREFEAAFNYVPATYAAQSYDAANLLNSAVRRVNGNLSDKNALRQAIEAADFQSVRGPFRFGTNHYPVQDFWLCRVARRPDGKFQTETVRRVLEANVDPWAGECRMPARL</sequence>
<name>A0ABT3NYB7_9PROT</name>
<gene>
    <name evidence="6" type="ORF">OF850_13040</name>
</gene>
<dbReference type="InterPro" id="IPR028081">
    <property type="entry name" value="Leu-bd"/>
</dbReference>
<keyword evidence="2 4" id="KW-0732">Signal</keyword>
<evidence type="ECO:0000256" key="1">
    <source>
        <dbReference type="ARBA" id="ARBA00010062"/>
    </source>
</evidence>
<evidence type="ECO:0000259" key="5">
    <source>
        <dbReference type="Pfam" id="PF13458"/>
    </source>
</evidence>
<organism evidence="6 7">
    <name type="scientific">Sabulicella glaciei</name>
    <dbReference type="NCBI Taxonomy" id="2984948"/>
    <lineage>
        <taxon>Bacteria</taxon>
        <taxon>Pseudomonadati</taxon>
        <taxon>Pseudomonadota</taxon>
        <taxon>Alphaproteobacteria</taxon>
        <taxon>Acetobacterales</taxon>
        <taxon>Acetobacteraceae</taxon>
        <taxon>Sabulicella</taxon>
    </lineage>
</organism>
<dbReference type="SUPFAM" id="SSF53822">
    <property type="entry name" value="Periplasmic binding protein-like I"/>
    <property type="match status" value="1"/>
</dbReference>
<evidence type="ECO:0000313" key="7">
    <source>
        <dbReference type="Proteomes" id="UP001526430"/>
    </source>
</evidence>
<dbReference type="Proteomes" id="UP001526430">
    <property type="component" value="Unassembled WGS sequence"/>
</dbReference>
<feature type="chain" id="PRO_5045760387" evidence="4">
    <location>
        <begin position="27"/>
        <end position="397"/>
    </location>
</feature>
<protein>
    <submittedName>
        <fullName evidence="6">ABC transporter substrate-binding protein</fullName>
    </submittedName>
</protein>
<dbReference type="RefSeq" id="WP_301590625.1">
    <property type="nucleotide sequence ID" value="NZ_JAPFQI010000009.1"/>
</dbReference>
<evidence type="ECO:0000256" key="3">
    <source>
        <dbReference type="ARBA" id="ARBA00022970"/>
    </source>
</evidence>
<feature type="signal peptide" evidence="4">
    <location>
        <begin position="1"/>
        <end position="26"/>
    </location>
</feature>
<keyword evidence="7" id="KW-1185">Reference proteome</keyword>
<evidence type="ECO:0000256" key="2">
    <source>
        <dbReference type="ARBA" id="ARBA00022729"/>
    </source>
</evidence>
<dbReference type="PROSITE" id="PS51318">
    <property type="entry name" value="TAT"/>
    <property type="match status" value="1"/>
</dbReference>
<dbReference type="PANTHER" id="PTHR30483:SF6">
    <property type="entry name" value="PERIPLASMIC BINDING PROTEIN OF ABC TRANSPORTER FOR NATURAL AMINO ACIDS"/>
    <property type="match status" value="1"/>
</dbReference>
<reference evidence="6 7" key="1">
    <citation type="submission" date="2022-10" db="EMBL/GenBank/DDBJ databases">
        <title>Roseococcus glaciei nov., sp. nov., isolated from glacier.</title>
        <authorList>
            <person name="Liu Q."/>
            <person name="Xin Y.-H."/>
        </authorList>
    </citation>
    <scope>NUCLEOTIDE SEQUENCE [LARGE SCALE GENOMIC DNA]</scope>
    <source>
        <strain evidence="6 7">MDT2-1-1</strain>
    </source>
</reference>
<dbReference type="EMBL" id="JAPFQI010000009">
    <property type="protein sequence ID" value="MCW8086559.1"/>
    <property type="molecule type" value="Genomic_DNA"/>
</dbReference>
<keyword evidence="3" id="KW-0029">Amino-acid transport</keyword>
<proteinExistence type="inferred from homology"/>
<dbReference type="CDD" id="cd06359">
    <property type="entry name" value="PBP1_Nba-like"/>
    <property type="match status" value="1"/>
</dbReference>
<dbReference type="InterPro" id="IPR051010">
    <property type="entry name" value="BCAA_transport"/>
</dbReference>
<dbReference type="Pfam" id="PF13458">
    <property type="entry name" value="Peripla_BP_6"/>
    <property type="match status" value="1"/>
</dbReference>
<dbReference type="Gene3D" id="3.40.50.2300">
    <property type="match status" value="2"/>
</dbReference>